<proteinExistence type="predicted"/>
<sequence>MAEDEGDASIRFCEMFGEYSVCIENGNFPNLSLPIKCCLD</sequence>
<dbReference type="EMBL" id="SJPT01000001">
    <property type="protein sequence ID" value="TWU27157.1"/>
    <property type="molecule type" value="Genomic_DNA"/>
</dbReference>
<accession>A0A5C6CUH5</accession>
<name>A0A5C6CUH5_9BACT</name>
<keyword evidence="2" id="KW-1185">Reference proteome</keyword>
<evidence type="ECO:0000313" key="2">
    <source>
        <dbReference type="Proteomes" id="UP000316304"/>
    </source>
</evidence>
<dbReference type="AlphaFoldDB" id="A0A5C6CUH5"/>
<organism evidence="1 2">
    <name type="scientific">Novipirellula galeiformis</name>
    <dbReference type="NCBI Taxonomy" id="2528004"/>
    <lineage>
        <taxon>Bacteria</taxon>
        <taxon>Pseudomonadati</taxon>
        <taxon>Planctomycetota</taxon>
        <taxon>Planctomycetia</taxon>
        <taxon>Pirellulales</taxon>
        <taxon>Pirellulaceae</taxon>
        <taxon>Novipirellula</taxon>
    </lineage>
</organism>
<gene>
    <name evidence="1" type="ORF">Pla52o_10210</name>
</gene>
<comment type="caution">
    <text evidence="1">The sequence shown here is derived from an EMBL/GenBank/DDBJ whole genome shotgun (WGS) entry which is preliminary data.</text>
</comment>
<dbReference type="Proteomes" id="UP000316304">
    <property type="component" value="Unassembled WGS sequence"/>
</dbReference>
<dbReference type="RefSeq" id="WP_261343334.1">
    <property type="nucleotide sequence ID" value="NZ_SJPT01000001.1"/>
</dbReference>
<evidence type="ECO:0000313" key="1">
    <source>
        <dbReference type="EMBL" id="TWU27157.1"/>
    </source>
</evidence>
<reference evidence="1 2" key="1">
    <citation type="submission" date="2019-02" db="EMBL/GenBank/DDBJ databases">
        <title>Deep-cultivation of Planctomycetes and their phenomic and genomic characterization uncovers novel biology.</title>
        <authorList>
            <person name="Wiegand S."/>
            <person name="Jogler M."/>
            <person name="Boedeker C."/>
            <person name="Pinto D."/>
            <person name="Vollmers J."/>
            <person name="Rivas-Marin E."/>
            <person name="Kohn T."/>
            <person name="Peeters S.H."/>
            <person name="Heuer A."/>
            <person name="Rast P."/>
            <person name="Oberbeckmann S."/>
            <person name="Bunk B."/>
            <person name="Jeske O."/>
            <person name="Meyerdierks A."/>
            <person name="Storesund J.E."/>
            <person name="Kallscheuer N."/>
            <person name="Luecker S."/>
            <person name="Lage O.M."/>
            <person name="Pohl T."/>
            <person name="Merkel B.J."/>
            <person name="Hornburger P."/>
            <person name="Mueller R.-W."/>
            <person name="Bruemmer F."/>
            <person name="Labrenz M."/>
            <person name="Spormann A.M."/>
            <person name="Op Den Camp H."/>
            <person name="Overmann J."/>
            <person name="Amann R."/>
            <person name="Jetten M.S.M."/>
            <person name="Mascher T."/>
            <person name="Medema M.H."/>
            <person name="Devos D.P."/>
            <person name="Kaster A.-K."/>
            <person name="Ovreas L."/>
            <person name="Rohde M."/>
            <person name="Galperin M.Y."/>
            <person name="Jogler C."/>
        </authorList>
    </citation>
    <scope>NUCLEOTIDE SEQUENCE [LARGE SCALE GENOMIC DNA]</scope>
    <source>
        <strain evidence="1 2">Pla52o</strain>
    </source>
</reference>
<protein>
    <submittedName>
        <fullName evidence="1">Uncharacterized protein</fullName>
    </submittedName>
</protein>